<evidence type="ECO:0000313" key="1">
    <source>
        <dbReference type="EMBL" id="RZT92611.1"/>
    </source>
</evidence>
<proteinExistence type="predicted"/>
<organism evidence="1 2">
    <name type="scientific">Advenella incenata</name>
    <dbReference type="NCBI Taxonomy" id="267800"/>
    <lineage>
        <taxon>Bacteria</taxon>
        <taxon>Pseudomonadati</taxon>
        <taxon>Pseudomonadota</taxon>
        <taxon>Betaproteobacteria</taxon>
        <taxon>Burkholderiales</taxon>
        <taxon>Alcaligenaceae</taxon>
    </lineage>
</organism>
<comment type="caution">
    <text evidence="1">The sequence shown here is derived from an EMBL/GenBank/DDBJ whole genome shotgun (WGS) entry which is preliminary data.</text>
</comment>
<evidence type="ECO:0000313" key="2">
    <source>
        <dbReference type="Proteomes" id="UP000293398"/>
    </source>
</evidence>
<sequence>MNTFARVRIAAKPGILYVNGATEMQGGSMLAATGAPVC</sequence>
<dbReference type="AlphaFoldDB" id="A0A4Q7V7I4"/>
<dbReference type="Proteomes" id="UP000293398">
    <property type="component" value="Unassembled WGS sequence"/>
</dbReference>
<reference evidence="1 2" key="1">
    <citation type="submission" date="2019-02" db="EMBL/GenBank/DDBJ databases">
        <title>Genomic Encyclopedia of Type Strains, Phase IV (KMG-IV): sequencing the most valuable type-strain genomes for metagenomic binning, comparative biology and taxonomic classification.</title>
        <authorList>
            <person name="Goeker M."/>
        </authorList>
    </citation>
    <scope>NUCLEOTIDE SEQUENCE [LARGE SCALE GENOMIC DNA]</scope>
    <source>
        <strain evidence="1 2">DSM 23814</strain>
    </source>
</reference>
<protein>
    <submittedName>
        <fullName evidence="1">Uncharacterized protein</fullName>
    </submittedName>
</protein>
<keyword evidence="2" id="KW-1185">Reference proteome</keyword>
<name>A0A4Q7V7I4_9BURK</name>
<dbReference type="EMBL" id="SHKO01000003">
    <property type="protein sequence ID" value="RZT92611.1"/>
    <property type="molecule type" value="Genomic_DNA"/>
</dbReference>
<accession>A0A4Q7V7I4</accession>
<gene>
    <name evidence="1" type="ORF">EV681_3366</name>
</gene>